<dbReference type="InterPro" id="IPR004276">
    <property type="entry name" value="GlycoTrans_28_N"/>
</dbReference>
<dbReference type="RefSeq" id="WP_091650608.1">
    <property type="nucleotide sequence ID" value="NZ_FOVW01000002.1"/>
</dbReference>
<dbReference type="Gene3D" id="3.40.50.2000">
    <property type="entry name" value="Glycogen Phosphorylase B"/>
    <property type="match status" value="2"/>
</dbReference>
<evidence type="ECO:0000259" key="2">
    <source>
        <dbReference type="Pfam" id="PF06722"/>
    </source>
</evidence>
<dbReference type="InterPro" id="IPR002213">
    <property type="entry name" value="UDP_glucos_trans"/>
</dbReference>
<dbReference type="CDD" id="cd03784">
    <property type="entry name" value="GT1_Gtf-like"/>
    <property type="match status" value="1"/>
</dbReference>
<dbReference type="InterPro" id="IPR010610">
    <property type="entry name" value="EryCIII-like_C"/>
</dbReference>
<dbReference type="PANTHER" id="PTHR48050:SF13">
    <property type="entry name" value="STEROL 3-BETA-GLUCOSYLTRANSFERASE UGT80A2"/>
    <property type="match status" value="1"/>
</dbReference>
<sequence length="422" mass="48616">MKILLISLGTRGDIEPFLALAEVFSKRNIEVTCLFPEQFKSEVQELGYKFLAFDRRFLELIESPTGKNLMGGGKSAWSQLKNYFKLAKESISLQKTLLNQQKTSLAQVAPDLVFFHPKALYYYLIARLDPKKYILVSPIPCIVHPSDEYPHMGLAKWNIPKRFIRISYNWVNQARYFVMKLTMKNELKELGLSKLTTGQLREFELKELKTFYALSPTLFPRPVDWPDSAQIVGYFKRNQESVYQADSRLLAWLAKYPKPVFLTFGSMTNPKPEFFTQQFIEALVKLKIPAIINCSWGGLTELTGTPDSIFFVNHIPYDWIFPKMYGVIHHGGSGTTHQSAINACVQLIIPHIMDQFFWNKVIQSKGLGPLGISIHQFSQQKLEEKLLDFYQNQNYKLNAKHVAEKMKNEANENILIDLAFPK</sequence>
<dbReference type="Pfam" id="PF03033">
    <property type="entry name" value="Glyco_transf_28"/>
    <property type="match status" value="1"/>
</dbReference>
<dbReference type="PANTHER" id="PTHR48050">
    <property type="entry name" value="STEROL 3-BETA-GLUCOSYLTRANSFERASE"/>
    <property type="match status" value="1"/>
</dbReference>
<gene>
    <name evidence="3" type="ORF">SAMN04488519_102338</name>
</gene>
<keyword evidence="4" id="KW-1185">Reference proteome</keyword>
<feature type="domain" description="Erythromycin biosynthesis protein CIII-like C-terminal" evidence="2">
    <location>
        <begin position="281"/>
        <end position="409"/>
    </location>
</feature>
<protein>
    <submittedName>
        <fullName evidence="3">UDP:flavonoid glycosyltransferase YjiC, YdhE family</fullName>
    </submittedName>
</protein>
<name>A0A1I5CP21_9BACT</name>
<organism evidence="3 4">
    <name type="scientific">Algoriphagus ornithinivorans</name>
    <dbReference type="NCBI Taxonomy" id="226506"/>
    <lineage>
        <taxon>Bacteria</taxon>
        <taxon>Pseudomonadati</taxon>
        <taxon>Bacteroidota</taxon>
        <taxon>Cytophagia</taxon>
        <taxon>Cytophagales</taxon>
        <taxon>Cyclobacteriaceae</taxon>
        <taxon>Algoriphagus</taxon>
    </lineage>
</organism>
<dbReference type="EMBL" id="FOVW01000002">
    <property type="protein sequence ID" value="SFN88760.1"/>
    <property type="molecule type" value="Genomic_DNA"/>
</dbReference>
<dbReference type="SUPFAM" id="SSF53756">
    <property type="entry name" value="UDP-Glycosyltransferase/glycogen phosphorylase"/>
    <property type="match status" value="1"/>
</dbReference>
<evidence type="ECO:0000313" key="3">
    <source>
        <dbReference type="EMBL" id="SFN88760.1"/>
    </source>
</evidence>
<keyword evidence="3" id="KW-0808">Transferase</keyword>
<dbReference type="FunFam" id="3.40.50.2000:FF:000009">
    <property type="entry name" value="Sterol 3-beta-glucosyltransferase UGT80A2"/>
    <property type="match status" value="1"/>
</dbReference>
<dbReference type="Proteomes" id="UP000199564">
    <property type="component" value="Unassembled WGS sequence"/>
</dbReference>
<dbReference type="GO" id="GO:0005975">
    <property type="term" value="P:carbohydrate metabolic process"/>
    <property type="evidence" value="ECO:0007669"/>
    <property type="project" value="InterPro"/>
</dbReference>
<dbReference type="STRING" id="226506.SAMN04488519_102338"/>
<dbReference type="AlphaFoldDB" id="A0A1I5CP21"/>
<dbReference type="GO" id="GO:0016758">
    <property type="term" value="F:hexosyltransferase activity"/>
    <property type="evidence" value="ECO:0007669"/>
    <property type="project" value="InterPro"/>
</dbReference>
<evidence type="ECO:0000313" key="4">
    <source>
        <dbReference type="Proteomes" id="UP000199564"/>
    </source>
</evidence>
<accession>A0A1I5CP21</accession>
<proteinExistence type="predicted"/>
<dbReference type="Pfam" id="PF06722">
    <property type="entry name" value="EryCIII-like_C"/>
    <property type="match status" value="1"/>
</dbReference>
<dbReference type="InterPro" id="IPR050426">
    <property type="entry name" value="Glycosyltransferase_28"/>
</dbReference>
<reference evidence="4" key="1">
    <citation type="submission" date="2016-10" db="EMBL/GenBank/DDBJ databases">
        <authorList>
            <person name="Varghese N."/>
            <person name="Submissions S."/>
        </authorList>
    </citation>
    <scope>NUCLEOTIDE SEQUENCE [LARGE SCALE GENOMIC DNA]</scope>
    <source>
        <strain evidence="4">DSM 15282</strain>
    </source>
</reference>
<evidence type="ECO:0000259" key="1">
    <source>
        <dbReference type="Pfam" id="PF03033"/>
    </source>
</evidence>
<feature type="domain" description="Glycosyltransferase family 28 N-terminal" evidence="1">
    <location>
        <begin position="3"/>
        <end position="103"/>
    </location>
</feature>
<dbReference type="GO" id="GO:0008194">
    <property type="term" value="F:UDP-glycosyltransferase activity"/>
    <property type="evidence" value="ECO:0007669"/>
    <property type="project" value="InterPro"/>
</dbReference>
<dbReference type="GO" id="GO:0033072">
    <property type="term" value="P:vancomycin biosynthetic process"/>
    <property type="evidence" value="ECO:0007669"/>
    <property type="project" value="UniProtKB-ARBA"/>
</dbReference>